<evidence type="ECO:0000313" key="7">
    <source>
        <dbReference type="Proteomes" id="UP000579136"/>
    </source>
</evidence>
<evidence type="ECO:0000256" key="3">
    <source>
        <dbReference type="ARBA" id="ARBA00022801"/>
    </source>
</evidence>
<dbReference type="InterPro" id="IPR004635">
    <property type="entry name" value="Pept_S49_SppA"/>
</dbReference>
<proteinExistence type="inferred from homology"/>
<dbReference type="Pfam" id="PF01343">
    <property type="entry name" value="Peptidase_S49"/>
    <property type="match status" value="1"/>
</dbReference>
<keyword evidence="7" id="KW-1185">Reference proteome</keyword>
<dbReference type="CDD" id="cd07023">
    <property type="entry name" value="S49_Sppa_N_C"/>
    <property type="match status" value="1"/>
</dbReference>
<dbReference type="InterPro" id="IPR029045">
    <property type="entry name" value="ClpP/crotonase-like_dom_sf"/>
</dbReference>
<dbReference type="PANTHER" id="PTHR42987:SF7">
    <property type="entry name" value="SIGNAL PEPTIDE PEPTIDASE SPPA-RELATED"/>
    <property type="match status" value="1"/>
</dbReference>
<organism evidence="6 7">
    <name type="scientific">Nosocomiicoccus ampullae</name>
    <dbReference type="NCBI Taxonomy" id="489910"/>
    <lineage>
        <taxon>Bacteria</taxon>
        <taxon>Bacillati</taxon>
        <taxon>Bacillota</taxon>
        <taxon>Bacilli</taxon>
        <taxon>Bacillales</taxon>
        <taxon>Staphylococcaceae</taxon>
        <taxon>Nosocomiicoccus</taxon>
    </lineage>
</organism>
<keyword evidence="4" id="KW-0720">Serine protease</keyword>
<dbReference type="PANTHER" id="PTHR42987">
    <property type="entry name" value="PEPTIDASE S49"/>
    <property type="match status" value="1"/>
</dbReference>
<evidence type="ECO:0000256" key="2">
    <source>
        <dbReference type="ARBA" id="ARBA00022670"/>
    </source>
</evidence>
<dbReference type="RefSeq" id="WP_183672706.1">
    <property type="nucleotide sequence ID" value="NZ_CBCRYX010000003.1"/>
</dbReference>
<sequence>MKRVIALIAAIALLISGVVMSVFNVFQKEQLDDFFSSFSDQSPVTVLEEGDANNQIAVINIEGVIQSAPESSGFLNPTAGYNHQLTIEALKEIIEDDSVKAILLDVNSPGGGVYESAEVHKYLKEAKDKGKKIYSSMGTMAASGGYYVSAPADKIYASNETLTGSIGVIMQSIDYSELAEKYGVKFNTYTSGDMKDMLSPSKKPSKEEKEYVQHMVDSMFSDFVKVVSEGRDMSEKEVRKLADGRVYLGNDALENGLVDEIGYYDDALNDLKKEIDVDNPQVYTYGQDLNSLSKFRFKAPNMVQKLFTDNEALIVENLLNKRQGPKPMYLYEE</sequence>
<dbReference type="InterPro" id="IPR047272">
    <property type="entry name" value="S49_SppA_C"/>
</dbReference>
<dbReference type="Proteomes" id="UP000579136">
    <property type="component" value="Unassembled WGS sequence"/>
</dbReference>
<gene>
    <name evidence="6" type="ORF">HNQ45_000131</name>
</gene>
<dbReference type="GO" id="GO:0006508">
    <property type="term" value="P:proteolysis"/>
    <property type="evidence" value="ECO:0007669"/>
    <property type="project" value="UniProtKB-KW"/>
</dbReference>
<feature type="domain" description="Peptidase S49" evidence="5">
    <location>
        <begin position="126"/>
        <end position="277"/>
    </location>
</feature>
<dbReference type="Gene3D" id="3.90.226.10">
    <property type="entry name" value="2-enoyl-CoA Hydratase, Chain A, domain 1"/>
    <property type="match status" value="1"/>
</dbReference>
<dbReference type="AlphaFoldDB" id="A0A9Q2HDX2"/>
<dbReference type="InterPro" id="IPR002142">
    <property type="entry name" value="Peptidase_S49"/>
</dbReference>
<dbReference type="EMBL" id="JACHHF010000001">
    <property type="protein sequence ID" value="MBB5175273.1"/>
    <property type="molecule type" value="Genomic_DNA"/>
</dbReference>
<dbReference type="Gene3D" id="6.20.330.10">
    <property type="match status" value="1"/>
</dbReference>
<keyword evidence="2 6" id="KW-0645">Protease</keyword>
<protein>
    <submittedName>
        <fullName evidence="6">Protease-4</fullName>
        <ecNumber evidence="6">3.4.21.-</ecNumber>
    </submittedName>
</protein>
<keyword evidence="3 6" id="KW-0378">Hydrolase</keyword>
<dbReference type="EC" id="3.4.21.-" evidence="6"/>
<accession>A0A9Q2HDX2</accession>
<dbReference type="SUPFAM" id="SSF52096">
    <property type="entry name" value="ClpP/crotonase"/>
    <property type="match status" value="1"/>
</dbReference>
<evidence type="ECO:0000259" key="5">
    <source>
        <dbReference type="Pfam" id="PF01343"/>
    </source>
</evidence>
<comment type="caution">
    <text evidence="6">The sequence shown here is derived from an EMBL/GenBank/DDBJ whole genome shotgun (WGS) entry which is preliminary data.</text>
</comment>
<evidence type="ECO:0000256" key="1">
    <source>
        <dbReference type="ARBA" id="ARBA00008683"/>
    </source>
</evidence>
<evidence type="ECO:0000313" key="6">
    <source>
        <dbReference type="EMBL" id="MBB5175273.1"/>
    </source>
</evidence>
<comment type="similarity">
    <text evidence="1">Belongs to the peptidase S49 family.</text>
</comment>
<dbReference type="NCBIfam" id="TIGR00706">
    <property type="entry name" value="SppA_dom"/>
    <property type="match status" value="1"/>
</dbReference>
<reference evidence="6 7" key="1">
    <citation type="submission" date="2020-08" db="EMBL/GenBank/DDBJ databases">
        <title>Genomic Encyclopedia of Type Strains, Phase IV (KMG-IV): sequencing the most valuable type-strain genomes for metagenomic binning, comparative biology and taxonomic classification.</title>
        <authorList>
            <person name="Goeker M."/>
        </authorList>
    </citation>
    <scope>NUCLEOTIDE SEQUENCE [LARGE SCALE GENOMIC DNA]</scope>
    <source>
        <strain evidence="6 7">DSM 19163</strain>
    </source>
</reference>
<evidence type="ECO:0000256" key="4">
    <source>
        <dbReference type="ARBA" id="ARBA00022825"/>
    </source>
</evidence>
<name>A0A9Q2HDX2_9STAP</name>
<dbReference type="GO" id="GO:0008236">
    <property type="term" value="F:serine-type peptidase activity"/>
    <property type="evidence" value="ECO:0007669"/>
    <property type="project" value="UniProtKB-KW"/>
</dbReference>